<organism evidence="2 3">
    <name type="scientific">Cercophora newfieldiana</name>
    <dbReference type="NCBI Taxonomy" id="92897"/>
    <lineage>
        <taxon>Eukaryota</taxon>
        <taxon>Fungi</taxon>
        <taxon>Dikarya</taxon>
        <taxon>Ascomycota</taxon>
        <taxon>Pezizomycotina</taxon>
        <taxon>Sordariomycetes</taxon>
        <taxon>Sordariomycetidae</taxon>
        <taxon>Sordariales</taxon>
        <taxon>Lasiosphaeriaceae</taxon>
        <taxon>Cercophora</taxon>
    </lineage>
</organism>
<dbReference type="GO" id="GO:0003824">
    <property type="term" value="F:catalytic activity"/>
    <property type="evidence" value="ECO:0007669"/>
    <property type="project" value="InterPro"/>
</dbReference>
<reference evidence="2" key="1">
    <citation type="submission" date="2023-06" db="EMBL/GenBank/DDBJ databases">
        <title>Genome-scale phylogeny and comparative genomics of the fungal order Sordariales.</title>
        <authorList>
            <consortium name="Lawrence Berkeley National Laboratory"/>
            <person name="Hensen N."/>
            <person name="Bonometti L."/>
            <person name="Westerberg I."/>
            <person name="Brannstrom I.O."/>
            <person name="Guillou S."/>
            <person name="Cros-Aarteil S."/>
            <person name="Calhoun S."/>
            <person name="Haridas S."/>
            <person name="Kuo A."/>
            <person name="Mondo S."/>
            <person name="Pangilinan J."/>
            <person name="Riley R."/>
            <person name="Labutti K."/>
            <person name="Andreopoulos B."/>
            <person name="Lipzen A."/>
            <person name="Chen C."/>
            <person name="Yanf M."/>
            <person name="Daum C."/>
            <person name="Ng V."/>
            <person name="Clum A."/>
            <person name="Steindorff A."/>
            <person name="Ohm R."/>
            <person name="Martin F."/>
            <person name="Silar P."/>
            <person name="Natvig D."/>
            <person name="Lalanne C."/>
            <person name="Gautier V."/>
            <person name="Ament-Velasquez S.L."/>
            <person name="Kruys A."/>
            <person name="Hutchinson M.I."/>
            <person name="Powell A.J."/>
            <person name="Barry K."/>
            <person name="Miller A.N."/>
            <person name="Grigoriev I.V."/>
            <person name="Debuchy R."/>
            <person name="Gladieux P."/>
            <person name="Thoren M.H."/>
            <person name="Johannesson H."/>
        </authorList>
    </citation>
    <scope>NUCLEOTIDE SEQUENCE</scope>
    <source>
        <strain evidence="2">SMH2532-1</strain>
    </source>
</reference>
<dbReference type="PANTHER" id="PTHR48229">
    <property type="entry name" value="CAIB/BAIF FAMILY ENZYME (AFU_ORTHOLOGUE AFUA_1G05360)-RELATED"/>
    <property type="match status" value="1"/>
</dbReference>
<gene>
    <name evidence="2" type="ORF">B0T16DRAFT_458109</name>
</gene>
<comment type="similarity">
    <text evidence="1">Belongs to the CoA-transferase III family.</text>
</comment>
<proteinExistence type="inferred from homology"/>
<dbReference type="Pfam" id="PF02515">
    <property type="entry name" value="CoA_transf_3"/>
    <property type="match status" value="1"/>
</dbReference>
<comment type="caution">
    <text evidence="2">The sequence shown here is derived from an EMBL/GenBank/DDBJ whole genome shotgun (WGS) entry which is preliminary data.</text>
</comment>
<name>A0AA39Y508_9PEZI</name>
<dbReference type="Proteomes" id="UP001174936">
    <property type="component" value="Unassembled WGS sequence"/>
</dbReference>
<evidence type="ECO:0000256" key="1">
    <source>
        <dbReference type="ARBA" id="ARBA00008383"/>
    </source>
</evidence>
<evidence type="ECO:0000313" key="2">
    <source>
        <dbReference type="EMBL" id="KAK0646157.1"/>
    </source>
</evidence>
<evidence type="ECO:0000313" key="3">
    <source>
        <dbReference type="Proteomes" id="UP001174936"/>
    </source>
</evidence>
<sequence>MAIDSTTGAAQPPAPYSVTEGALQALKDLISACEYTLPVEFLRHVEYITFDASSPGSDMVHFPCPLREQDAMLAIKALEACAAAAIVDLLCGDETPSENEDGRRIVIDVDKTSCFLMSAYLTTIDGLGKLDNGVKAKLQDTDINRAQSNLYRRLSANLYETKNPGEYYHIHGSLEATKTLEMIGLPPFNSALEKNYRASINTIESAVKKFTSKELDEKNMEHRQAGIPALTWDQFLNTPHGEVLSTMAPMSVEASELWTPPVPFSPSDNLSGPQYALRDIKVLELCRIIAGPTIGRSLAAHGATVLKVTSPDLPDVPFFQVDVNTGKHAIKLDLKKESGRETFERLLADADVIIDGYRPGALARLGYGKDKLLNLAACRSRGIVYVAEDCFGGTRGTGTTSEAGAEWAYRPGWQQIADCVTGVAWAQGKFMGIDEPVVPPFPMSDYGTGALGCVAAMAGLYNRATKGGSWFCRTSLCQYDVFLMSLGLLPEDEQQRLRKVHNSEFFKLRHHDSVDMVGSHAVHSMRSAVPHLFDKALMHTARSAGFNAVVAWPKEAIRVEGLRIGHVRATRPNGFDDEHTWEGWGEDAISE</sequence>
<dbReference type="InterPro" id="IPR052985">
    <property type="entry name" value="CoA-trans_III_biosynth/detox"/>
</dbReference>
<dbReference type="InterPro" id="IPR003673">
    <property type="entry name" value="CoA-Trfase_fam_III"/>
</dbReference>
<protein>
    <submittedName>
        <fullName evidence="2">CoA-transferase family III</fullName>
    </submittedName>
</protein>
<accession>A0AA39Y508</accession>
<dbReference type="Gene3D" id="3.40.50.10540">
    <property type="entry name" value="Crotonobetainyl-coa:carnitine coa-transferase, domain 1"/>
    <property type="match status" value="1"/>
</dbReference>
<dbReference type="EMBL" id="JAULSV010000004">
    <property type="protein sequence ID" value="KAK0646157.1"/>
    <property type="molecule type" value="Genomic_DNA"/>
</dbReference>
<dbReference type="InterPro" id="IPR023606">
    <property type="entry name" value="CoA-Trfase_III_dom_1_sf"/>
</dbReference>
<dbReference type="AlphaFoldDB" id="A0AA39Y508"/>
<dbReference type="SUPFAM" id="SSF89796">
    <property type="entry name" value="CoA-transferase family III (CaiB/BaiF)"/>
    <property type="match status" value="2"/>
</dbReference>
<dbReference type="PANTHER" id="PTHR48229:SF1">
    <property type="entry name" value="ALPHA METHYLACYL-COA RACEMASE-RELATED"/>
    <property type="match status" value="1"/>
</dbReference>
<keyword evidence="3" id="KW-1185">Reference proteome</keyword>